<reference evidence="2" key="1">
    <citation type="journal article" date="2018" name="Nat. Genet.">
        <title>Extensive intraspecific gene order and gene structural variations between Mo17 and other maize genomes.</title>
        <authorList>
            <person name="Sun S."/>
            <person name="Zhou Y."/>
            <person name="Chen J."/>
            <person name="Shi J."/>
            <person name="Zhao H."/>
            <person name="Zhao H."/>
            <person name="Song W."/>
            <person name="Zhang M."/>
            <person name="Cui Y."/>
            <person name="Dong X."/>
            <person name="Liu H."/>
            <person name="Ma X."/>
            <person name="Jiao Y."/>
            <person name="Wang B."/>
            <person name="Wei X."/>
            <person name="Stein J.C."/>
            <person name="Glaubitz J.C."/>
            <person name="Lu F."/>
            <person name="Yu G."/>
            <person name="Liang C."/>
            <person name="Fengler K."/>
            <person name="Li B."/>
            <person name="Rafalski A."/>
            <person name="Schnable P.S."/>
            <person name="Ware D.H."/>
            <person name="Buckler E.S."/>
            <person name="Lai J."/>
        </authorList>
    </citation>
    <scope>NUCLEOTIDE SEQUENCE [LARGE SCALE GENOMIC DNA]</scope>
    <source>
        <tissue evidence="2">Seedling</tissue>
    </source>
</reference>
<feature type="non-terminal residue" evidence="2">
    <location>
        <position position="1"/>
    </location>
</feature>
<evidence type="ECO:0000313" key="2">
    <source>
        <dbReference type="EMBL" id="PWZ16676.1"/>
    </source>
</evidence>
<dbReference type="EMBL" id="NCVQ01000007">
    <property type="protein sequence ID" value="PWZ16676.1"/>
    <property type="molecule type" value="Genomic_DNA"/>
</dbReference>
<protein>
    <submittedName>
        <fullName evidence="2">Uncharacterized protein</fullName>
    </submittedName>
</protein>
<name>A0A3L6E725_MAIZE</name>
<feature type="compositionally biased region" description="Basic residues" evidence="1">
    <location>
        <begin position="215"/>
        <end position="225"/>
    </location>
</feature>
<feature type="compositionally biased region" description="Pro residues" evidence="1">
    <location>
        <begin position="177"/>
        <end position="186"/>
    </location>
</feature>
<gene>
    <name evidence="2" type="ORF">Zm00014a_013825</name>
</gene>
<organism evidence="2">
    <name type="scientific">Zea mays</name>
    <name type="common">Maize</name>
    <dbReference type="NCBI Taxonomy" id="4577"/>
    <lineage>
        <taxon>Eukaryota</taxon>
        <taxon>Viridiplantae</taxon>
        <taxon>Streptophyta</taxon>
        <taxon>Embryophyta</taxon>
        <taxon>Tracheophyta</taxon>
        <taxon>Spermatophyta</taxon>
        <taxon>Magnoliopsida</taxon>
        <taxon>Liliopsida</taxon>
        <taxon>Poales</taxon>
        <taxon>Poaceae</taxon>
        <taxon>PACMAD clade</taxon>
        <taxon>Panicoideae</taxon>
        <taxon>Andropogonodae</taxon>
        <taxon>Andropogoneae</taxon>
        <taxon>Tripsacinae</taxon>
        <taxon>Zea</taxon>
    </lineage>
</organism>
<accession>A0A3L6E725</accession>
<comment type="caution">
    <text evidence="2">The sequence shown here is derived from an EMBL/GenBank/DDBJ whole genome shotgun (WGS) entry which is preliminary data.</text>
</comment>
<proteinExistence type="predicted"/>
<evidence type="ECO:0000256" key="1">
    <source>
        <dbReference type="SAM" id="MobiDB-lite"/>
    </source>
</evidence>
<sequence length="225" mass="24525">PSCARPPSPRPRRAWSSQTPRPWPLEPRAPLALSPSLFCAPADPSSTSPSLRARPSAAAITLAVPSSVPRRRWSSAAPFAPVSSAPTSATRDAPQFPLPLPISLCPRSPAVPRAAAEVRHRRPEPPSRHCRHRGVPGTRLEVRTSPAPSKPVYRLLPRLIPRRSRLMSPPSCFAVDRPPPVSLPRPSPHRAIPRALPNLPGRSGRPRDPPSARAPRLRRVLHRPS</sequence>
<feature type="region of interest" description="Disordered" evidence="1">
    <location>
        <begin position="1"/>
        <end position="28"/>
    </location>
</feature>
<feature type="region of interest" description="Disordered" evidence="1">
    <location>
        <begin position="168"/>
        <end position="225"/>
    </location>
</feature>
<dbReference type="AlphaFoldDB" id="A0A3L6E725"/>
<feature type="region of interest" description="Disordered" evidence="1">
    <location>
        <begin position="111"/>
        <end position="148"/>
    </location>
</feature>
<dbReference type="Proteomes" id="UP000251960">
    <property type="component" value="Chromosome 6"/>
</dbReference>